<name>A0ABU6MKX0_9BACI</name>
<organism evidence="1 2">
    <name type="scientific">Heyndrickxia acidicola</name>
    <dbReference type="NCBI Taxonomy" id="209389"/>
    <lineage>
        <taxon>Bacteria</taxon>
        <taxon>Bacillati</taxon>
        <taxon>Bacillota</taxon>
        <taxon>Bacilli</taxon>
        <taxon>Bacillales</taxon>
        <taxon>Bacillaceae</taxon>
        <taxon>Heyndrickxia</taxon>
    </lineage>
</organism>
<reference evidence="1 2" key="1">
    <citation type="submission" date="2023-03" db="EMBL/GenBank/DDBJ databases">
        <title>Bacillus Genome Sequencing.</title>
        <authorList>
            <person name="Dunlap C."/>
        </authorList>
    </citation>
    <scope>NUCLEOTIDE SEQUENCE [LARGE SCALE GENOMIC DNA]</scope>
    <source>
        <strain evidence="1 2">B-23453</strain>
    </source>
</reference>
<dbReference type="RefSeq" id="WP_066262803.1">
    <property type="nucleotide sequence ID" value="NZ_JARMAB010000029.1"/>
</dbReference>
<dbReference type="Proteomes" id="UP001341444">
    <property type="component" value="Unassembled WGS sequence"/>
</dbReference>
<gene>
    <name evidence="1" type="ORF">P4T90_18500</name>
</gene>
<keyword evidence="1" id="KW-0167">Capsid protein</keyword>
<dbReference type="EMBL" id="JARMAB010000029">
    <property type="protein sequence ID" value="MED1205042.1"/>
    <property type="molecule type" value="Genomic_DNA"/>
</dbReference>
<keyword evidence="1" id="KW-0946">Virion</keyword>
<evidence type="ECO:0000313" key="2">
    <source>
        <dbReference type="Proteomes" id="UP001341444"/>
    </source>
</evidence>
<accession>A0ABU6MKX0</accession>
<dbReference type="InterPro" id="IPR020108">
    <property type="entry name" value="Spore_coat_CotD"/>
</dbReference>
<comment type="caution">
    <text evidence="1">The sequence shown here is derived from an EMBL/GenBank/DDBJ whole genome shotgun (WGS) entry which is preliminary data.</text>
</comment>
<keyword evidence="2" id="KW-1185">Reference proteome</keyword>
<sequence length="92" mass="10040">MFPHHCGAKVLPAVVHPTKCCVTHSQETFIQPHIYPSHTTHVNHQVIQHQNYFPHTDSFVNEVNQVAAPPMAGPGFFPGGYPGGFPGGFPRG</sequence>
<proteinExistence type="predicted"/>
<protein>
    <submittedName>
        <fullName evidence="1">CotD family spore coat protein</fullName>
    </submittedName>
</protein>
<evidence type="ECO:0000313" key="1">
    <source>
        <dbReference type="EMBL" id="MED1205042.1"/>
    </source>
</evidence>
<dbReference type="Pfam" id="PF11122">
    <property type="entry name" value="Spore-coat_CotD"/>
    <property type="match status" value="1"/>
</dbReference>